<keyword evidence="2" id="KW-1185">Reference proteome</keyword>
<dbReference type="EMBL" id="JASCZI010181318">
    <property type="protein sequence ID" value="MED6181747.1"/>
    <property type="molecule type" value="Genomic_DNA"/>
</dbReference>
<evidence type="ECO:0000313" key="2">
    <source>
        <dbReference type="Proteomes" id="UP001341840"/>
    </source>
</evidence>
<protein>
    <submittedName>
        <fullName evidence="1">Uncharacterized protein</fullName>
    </submittedName>
</protein>
<organism evidence="1 2">
    <name type="scientific">Stylosanthes scabra</name>
    <dbReference type="NCBI Taxonomy" id="79078"/>
    <lineage>
        <taxon>Eukaryota</taxon>
        <taxon>Viridiplantae</taxon>
        <taxon>Streptophyta</taxon>
        <taxon>Embryophyta</taxon>
        <taxon>Tracheophyta</taxon>
        <taxon>Spermatophyta</taxon>
        <taxon>Magnoliopsida</taxon>
        <taxon>eudicotyledons</taxon>
        <taxon>Gunneridae</taxon>
        <taxon>Pentapetalae</taxon>
        <taxon>rosids</taxon>
        <taxon>fabids</taxon>
        <taxon>Fabales</taxon>
        <taxon>Fabaceae</taxon>
        <taxon>Papilionoideae</taxon>
        <taxon>50 kb inversion clade</taxon>
        <taxon>dalbergioids sensu lato</taxon>
        <taxon>Dalbergieae</taxon>
        <taxon>Pterocarpus clade</taxon>
        <taxon>Stylosanthes</taxon>
    </lineage>
</organism>
<accession>A0ABU6W7D1</accession>
<sequence>MAPIVLLLNPAAAGTTVTPITGKVKKHVMREKYCAGKYRVGLPLPPLLIQSSWRVQRVKCYGKWSNSNDDSKIVSGGNKNSVVVKAASEGGAISLTRHWPLPKVILQIITL</sequence>
<dbReference type="Proteomes" id="UP001341840">
    <property type="component" value="Unassembled WGS sequence"/>
</dbReference>
<evidence type="ECO:0000313" key="1">
    <source>
        <dbReference type="EMBL" id="MED6181747.1"/>
    </source>
</evidence>
<comment type="caution">
    <text evidence="1">The sequence shown here is derived from an EMBL/GenBank/DDBJ whole genome shotgun (WGS) entry which is preliminary data.</text>
</comment>
<gene>
    <name evidence="1" type="ORF">PIB30_022347</name>
</gene>
<reference evidence="1 2" key="1">
    <citation type="journal article" date="2023" name="Plants (Basel)">
        <title>Bridging the Gap: Combining Genomics and Transcriptomics Approaches to Understand Stylosanthes scabra, an Orphan Legume from the Brazilian Caatinga.</title>
        <authorList>
            <person name="Ferreira-Neto J.R.C."/>
            <person name="da Silva M.D."/>
            <person name="Binneck E."/>
            <person name="de Melo N.F."/>
            <person name="da Silva R.H."/>
            <person name="de Melo A.L.T.M."/>
            <person name="Pandolfi V."/>
            <person name="Bustamante F.O."/>
            <person name="Brasileiro-Vidal A.C."/>
            <person name="Benko-Iseppon A.M."/>
        </authorList>
    </citation>
    <scope>NUCLEOTIDE SEQUENCE [LARGE SCALE GENOMIC DNA]</scope>
    <source>
        <tissue evidence="1">Leaves</tissue>
    </source>
</reference>
<name>A0ABU6W7D1_9FABA</name>
<proteinExistence type="predicted"/>